<comment type="caution">
    <text evidence="7">The sequence shown here is derived from an EMBL/GenBank/DDBJ whole genome shotgun (WGS) entry which is preliminary data.</text>
</comment>
<dbReference type="Pfam" id="PF01152">
    <property type="entry name" value="Bac_globin"/>
    <property type="match status" value="1"/>
</dbReference>
<evidence type="ECO:0000313" key="7">
    <source>
        <dbReference type="EMBL" id="OYD07023.1"/>
    </source>
</evidence>
<dbReference type="GO" id="GO:0020037">
    <property type="term" value="F:heme binding"/>
    <property type="evidence" value="ECO:0007669"/>
    <property type="project" value="InterPro"/>
</dbReference>
<dbReference type="FunFam" id="1.10.490.10:FF:000004">
    <property type="entry name" value="Group 2 hemoglobin yjbI"/>
    <property type="match status" value="1"/>
</dbReference>
<dbReference type="CDD" id="cd14772">
    <property type="entry name" value="TrHb2_Bs-trHb-like_O"/>
    <property type="match status" value="1"/>
</dbReference>
<dbReference type="OrthoDB" id="9790913at2"/>
<dbReference type="PANTHER" id="PTHR47366:SF1">
    <property type="entry name" value="TWO-ON-TWO HEMOGLOBIN-3"/>
    <property type="match status" value="1"/>
</dbReference>
<dbReference type="RefSeq" id="WP_094265220.1">
    <property type="nucleotide sequence ID" value="NZ_NOWF01000008.1"/>
</dbReference>
<dbReference type="SUPFAM" id="SSF46458">
    <property type="entry name" value="Globin-like"/>
    <property type="match status" value="1"/>
</dbReference>
<reference evidence="7 8" key="1">
    <citation type="submission" date="2017-07" db="EMBL/GenBank/DDBJ databases">
        <title>The genome sequence of Paludifilum halophilum highlights mechanisms for microbial adaptation to high salt environemnts.</title>
        <authorList>
            <person name="Belbahri L."/>
        </authorList>
    </citation>
    <scope>NUCLEOTIDE SEQUENCE [LARGE SCALE GENOMIC DNA]</scope>
    <source>
        <strain evidence="7 8">DSM 102817</strain>
    </source>
</reference>
<evidence type="ECO:0000256" key="2">
    <source>
        <dbReference type="ARBA" id="ARBA00022448"/>
    </source>
</evidence>
<evidence type="ECO:0000313" key="8">
    <source>
        <dbReference type="Proteomes" id="UP000215459"/>
    </source>
</evidence>
<organism evidence="7 8">
    <name type="scientific">Paludifilum halophilum</name>
    <dbReference type="NCBI Taxonomy" id="1642702"/>
    <lineage>
        <taxon>Bacteria</taxon>
        <taxon>Bacillati</taxon>
        <taxon>Bacillota</taxon>
        <taxon>Bacilli</taxon>
        <taxon>Bacillales</taxon>
        <taxon>Thermoactinomycetaceae</taxon>
        <taxon>Paludifilum</taxon>
    </lineage>
</organism>
<dbReference type="InterPro" id="IPR001486">
    <property type="entry name" value="Hemoglobin_trunc"/>
</dbReference>
<proteinExistence type="inferred from homology"/>
<evidence type="ECO:0000256" key="3">
    <source>
        <dbReference type="ARBA" id="ARBA00022617"/>
    </source>
</evidence>
<evidence type="ECO:0000256" key="5">
    <source>
        <dbReference type="ARBA" id="ARBA00023004"/>
    </source>
</evidence>
<sequence>MDLSQPLTLYEKMGGAETIDCIVSAFYPRVQSDPLLAPLFPEDIRPVMEKQKCFLTQFFGGPPLYSQKYGHPRLRMRHLPFPITPSRANAWLRCMSLALDEAGIEGELRQEMWSRLYFTASHMINTDEEDISSNTPREN</sequence>
<accession>A0A235B428</accession>
<keyword evidence="2" id="KW-0813">Transport</keyword>
<dbReference type="GO" id="GO:0046872">
    <property type="term" value="F:metal ion binding"/>
    <property type="evidence" value="ECO:0007669"/>
    <property type="project" value="UniProtKB-KW"/>
</dbReference>
<comment type="cofactor">
    <cofactor evidence="1">
        <name>heme</name>
        <dbReference type="ChEBI" id="CHEBI:30413"/>
    </cofactor>
</comment>
<dbReference type="Proteomes" id="UP000215459">
    <property type="component" value="Unassembled WGS sequence"/>
</dbReference>
<dbReference type="EMBL" id="NOWF01000008">
    <property type="protein sequence ID" value="OYD07023.1"/>
    <property type="molecule type" value="Genomic_DNA"/>
</dbReference>
<keyword evidence="5" id="KW-0408">Iron</keyword>
<comment type="similarity">
    <text evidence="6">Belongs to the truncated hemoglobin family. Group II subfamily.</text>
</comment>
<dbReference type="InterPro" id="IPR012292">
    <property type="entry name" value="Globin/Proto"/>
</dbReference>
<protein>
    <submittedName>
        <fullName evidence="7">Globin</fullName>
    </submittedName>
</protein>
<dbReference type="AlphaFoldDB" id="A0A235B428"/>
<dbReference type="PANTHER" id="PTHR47366">
    <property type="entry name" value="TWO-ON-TWO HEMOGLOBIN-3"/>
    <property type="match status" value="1"/>
</dbReference>
<name>A0A235B428_9BACL</name>
<keyword evidence="3" id="KW-0349">Heme</keyword>
<evidence type="ECO:0000256" key="6">
    <source>
        <dbReference type="ARBA" id="ARBA00034496"/>
    </source>
</evidence>
<keyword evidence="8" id="KW-1185">Reference proteome</keyword>
<dbReference type="Gene3D" id="1.10.490.10">
    <property type="entry name" value="Globins"/>
    <property type="match status" value="1"/>
</dbReference>
<dbReference type="GO" id="GO:0019825">
    <property type="term" value="F:oxygen binding"/>
    <property type="evidence" value="ECO:0007669"/>
    <property type="project" value="InterPro"/>
</dbReference>
<dbReference type="InterPro" id="IPR009050">
    <property type="entry name" value="Globin-like_sf"/>
</dbReference>
<evidence type="ECO:0000256" key="1">
    <source>
        <dbReference type="ARBA" id="ARBA00001971"/>
    </source>
</evidence>
<dbReference type="GO" id="GO:0005344">
    <property type="term" value="F:oxygen carrier activity"/>
    <property type="evidence" value="ECO:0007669"/>
    <property type="project" value="InterPro"/>
</dbReference>
<gene>
    <name evidence="7" type="ORF">CHM34_13925</name>
</gene>
<keyword evidence="4" id="KW-0479">Metal-binding</keyword>
<evidence type="ECO:0000256" key="4">
    <source>
        <dbReference type="ARBA" id="ARBA00022723"/>
    </source>
</evidence>
<dbReference type="InterPro" id="IPR044203">
    <property type="entry name" value="GlbO/GLB3-like"/>
</dbReference>